<feature type="domain" description="Transcription elongation factor GreA/GreB C-terminal" evidence="5">
    <location>
        <begin position="157"/>
        <end position="230"/>
    </location>
</feature>
<dbReference type="InterPro" id="IPR022691">
    <property type="entry name" value="Tscrpt_elong_fac_GreA/B_N"/>
</dbReference>
<reference evidence="7 8" key="1">
    <citation type="submission" date="2019-08" db="EMBL/GenBank/DDBJ databases">
        <authorList>
            <person name="Peeters C."/>
        </authorList>
    </citation>
    <scope>NUCLEOTIDE SEQUENCE [LARGE SCALE GENOMIC DNA]</scope>
    <source>
        <strain evidence="7 8">LMG 18089</strain>
    </source>
</reference>
<sequence length="234" mass="26267">MTPEHDCRMASPGKFGQIGLAHMAEAHRTYNAGIPKRISARARCVPELMNKAFVKEDSGDDDDDLDAGAPEIPAGTKNYITPAGYRRLKDELLDLIDNQRPEVVKIVSWAASNGDRSENGDYIYGKRRLREIDRRIRFLTRRLDNAEVVDTRRQENVDQVFFGAEVTYADSKGDEHKIMIVGIDEVDLDRGHVSWISPIARAITKAKIGDTVPLRTPAGLEQIEILDVHYPPSE</sequence>
<dbReference type="InterPro" id="IPR036953">
    <property type="entry name" value="GreA/GreB_C_sf"/>
</dbReference>
<dbReference type="GO" id="GO:0006354">
    <property type="term" value="P:DNA-templated transcription elongation"/>
    <property type="evidence" value="ECO:0007669"/>
    <property type="project" value="TreeGrafter"/>
</dbReference>
<dbReference type="HAMAP" id="MF_00105">
    <property type="entry name" value="GreA_GreB"/>
    <property type="match status" value="1"/>
</dbReference>
<dbReference type="Gene3D" id="1.10.287.180">
    <property type="entry name" value="Transcription elongation factor, GreA/GreB, N-terminal domain"/>
    <property type="match status" value="1"/>
</dbReference>
<comment type="function">
    <text evidence="4">Necessary for efficient RNA polymerase transcription elongation past template-encoded arresting sites. The arresting sites in DNA have the property of trapping a certain fraction of elongating RNA polymerases that pass through, resulting in locked ternary complexes. Cleavage of the nascent transcript by cleavage factors such as GreA or GreB allows the resumption of elongation from the new 3'terminus. GreB releases sequences of up to 9 nucleotides in length.</text>
</comment>
<gene>
    <name evidence="4" type="primary">greB</name>
    <name evidence="7" type="ORF">PAP18089_02621</name>
</gene>
<feature type="domain" description="Transcription elongation factor GreA/GreB N-terminal" evidence="6">
    <location>
        <begin position="78"/>
        <end position="148"/>
    </location>
</feature>
<evidence type="ECO:0000256" key="4">
    <source>
        <dbReference type="HAMAP-Rule" id="MF_00930"/>
    </source>
</evidence>
<dbReference type="GO" id="GO:0003746">
    <property type="term" value="F:translation elongation factor activity"/>
    <property type="evidence" value="ECO:0007669"/>
    <property type="project" value="UniProtKB-KW"/>
</dbReference>
<dbReference type="InterPro" id="IPR028624">
    <property type="entry name" value="Tscrpt_elong_fac_GreA/B"/>
</dbReference>
<dbReference type="InterPro" id="IPR023459">
    <property type="entry name" value="Tscrpt_elong_fac_GreA/B_fam"/>
</dbReference>
<evidence type="ECO:0000256" key="3">
    <source>
        <dbReference type="ARBA" id="ARBA00023163"/>
    </source>
</evidence>
<dbReference type="FunFam" id="1.10.287.180:FF:000001">
    <property type="entry name" value="Transcription elongation factor GreA"/>
    <property type="match status" value="1"/>
</dbReference>
<dbReference type="Pfam" id="PF03449">
    <property type="entry name" value="GreA_GreB_N"/>
    <property type="match status" value="1"/>
</dbReference>
<dbReference type="SUPFAM" id="SSF46557">
    <property type="entry name" value="GreA transcript cleavage protein, N-terminal domain"/>
    <property type="match status" value="1"/>
</dbReference>
<dbReference type="EMBL" id="CABPSX010000004">
    <property type="protein sequence ID" value="VVG71637.1"/>
    <property type="molecule type" value="Genomic_DNA"/>
</dbReference>
<keyword evidence="7" id="KW-0251">Elongation factor</keyword>
<dbReference type="NCBIfam" id="TIGR01461">
    <property type="entry name" value="greB"/>
    <property type="match status" value="1"/>
</dbReference>
<dbReference type="AlphaFoldDB" id="A0A5E5P579"/>
<dbReference type="Proteomes" id="UP000364291">
    <property type="component" value="Unassembled WGS sequence"/>
</dbReference>
<keyword evidence="3 4" id="KW-0804">Transcription</keyword>
<dbReference type="GO" id="GO:0003677">
    <property type="term" value="F:DNA binding"/>
    <property type="evidence" value="ECO:0007669"/>
    <property type="project" value="UniProtKB-UniRule"/>
</dbReference>
<dbReference type="NCBIfam" id="NF002506">
    <property type="entry name" value="PRK01885.1"/>
    <property type="match status" value="1"/>
</dbReference>
<keyword evidence="2 4" id="KW-0238">DNA-binding</keyword>
<dbReference type="PANTHER" id="PTHR30437:SF6">
    <property type="entry name" value="TRANSCRIPTION ELONGATION FACTOR GREB"/>
    <property type="match status" value="1"/>
</dbReference>
<dbReference type="Gene3D" id="3.10.50.30">
    <property type="entry name" value="Transcription elongation factor, GreA/GreB, C-terminal domain"/>
    <property type="match status" value="1"/>
</dbReference>
<evidence type="ECO:0000256" key="2">
    <source>
        <dbReference type="ARBA" id="ARBA00023125"/>
    </source>
</evidence>
<dbReference type="InterPro" id="IPR036805">
    <property type="entry name" value="Tscrpt_elong_fac_GreA/B_N_sf"/>
</dbReference>
<evidence type="ECO:0000259" key="5">
    <source>
        <dbReference type="Pfam" id="PF01272"/>
    </source>
</evidence>
<dbReference type="PANTHER" id="PTHR30437">
    <property type="entry name" value="TRANSCRIPTION ELONGATION FACTOR GREA"/>
    <property type="match status" value="1"/>
</dbReference>
<dbReference type="InterPro" id="IPR018151">
    <property type="entry name" value="TF_GreA/GreB_CS"/>
</dbReference>
<evidence type="ECO:0000259" key="6">
    <source>
        <dbReference type="Pfam" id="PF03449"/>
    </source>
</evidence>
<evidence type="ECO:0000313" key="8">
    <source>
        <dbReference type="Proteomes" id="UP000364291"/>
    </source>
</evidence>
<dbReference type="HAMAP" id="MF_00930">
    <property type="entry name" value="GreB"/>
    <property type="match status" value="1"/>
</dbReference>
<dbReference type="PROSITE" id="PS00829">
    <property type="entry name" value="GREAB_1"/>
    <property type="match status" value="1"/>
</dbReference>
<dbReference type="GO" id="GO:0070063">
    <property type="term" value="F:RNA polymerase binding"/>
    <property type="evidence" value="ECO:0007669"/>
    <property type="project" value="InterPro"/>
</dbReference>
<dbReference type="InterPro" id="IPR006358">
    <property type="entry name" value="Tscrpt_elong_fac_GreB"/>
</dbReference>
<protein>
    <recommendedName>
        <fullName evidence="4">Transcription elongation factor GreB</fullName>
    </recommendedName>
    <alternativeName>
        <fullName evidence="4">Transcript cleavage factor GreB</fullName>
    </alternativeName>
</protein>
<organism evidence="7 8">
    <name type="scientific">Pandoraea apista</name>
    <dbReference type="NCBI Taxonomy" id="93218"/>
    <lineage>
        <taxon>Bacteria</taxon>
        <taxon>Pseudomonadati</taxon>
        <taxon>Pseudomonadota</taxon>
        <taxon>Betaproteobacteria</taxon>
        <taxon>Burkholderiales</taxon>
        <taxon>Burkholderiaceae</taxon>
        <taxon>Pandoraea</taxon>
    </lineage>
</organism>
<name>A0A5E5P579_9BURK</name>
<evidence type="ECO:0000313" key="7">
    <source>
        <dbReference type="EMBL" id="VVG71637.1"/>
    </source>
</evidence>
<accession>A0A5E5P579</accession>
<keyword evidence="1 4" id="KW-0805">Transcription regulation</keyword>
<dbReference type="SUPFAM" id="SSF54534">
    <property type="entry name" value="FKBP-like"/>
    <property type="match status" value="1"/>
</dbReference>
<dbReference type="InterPro" id="IPR001437">
    <property type="entry name" value="Tscrpt_elong_fac_GreA/B_C"/>
</dbReference>
<keyword evidence="7" id="KW-0648">Protein biosynthesis</keyword>
<evidence type="ECO:0000256" key="1">
    <source>
        <dbReference type="ARBA" id="ARBA00023015"/>
    </source>
</evidence>
<proteinExistence type="inferred from homology"/>
<comment type="similarity">
    <text evidence="4">Belongs to the GreA/GreB family. GreB subfamily.</text>
</comment>
<dbReference type="Pfam" id="PF01272">
    <property type="entry name" value="GreA_GreB"/>
    <property type="match status" value="1"/>
</dbReference>
<dbReference type="GO" id="GO:0032784">
    <property type="term" value="P:regulation of DNA-templated transcription elongation"/>
    <property type="evidence" value="ECO:0007669"/>
    <property type="project" value="UniProtKB-UniRule"/>
</dbReference>